<dbReference type="EMBL" id="CP012673">
    <property type="protein sequence ID" value="AUX47366.1"/>
    <property type="molecule type" value="Genomic_DNA"/>
</dbReference>
<accession>A0A2L0F716</accession>
<evidence type="ECO:0000313" key="2">
    <source>
        <dbReference type="EMBL" id="AUX47366.1"/>
    </source>
</evidence>
<sequence length="284" mass="29418">MMSFKYRLVPIPAMTLSLAACVAETDIGEPLGVEVSALVTDNALIPNALIPNALIPNALIPNALIPNALIPNALDPASLGAIRDPGQLGEVSRQFLRYAVGCALGATQVFSFSWTDAGGVVHGEVYPGVLGIAPSWATQPLNDVTKQRLVSGCIASRANYFGVNVVISLRSPQNPLRRLVPEAEVAAYPVIEGAFWGNLFTASPSIRACYHAAGVATARAALRECAVGHLDAAGGVVPCGPIALAGACDVPCPNIDRSGRYYTGCSDPSGSGNVMQEVITTALP</sequence>
<evidence type="ECO:0008006" key="4">
    <source>
        <dbReference type="Google" id="ProtNLM"/>
    </source>
</evidence>
<feature type="signal peptide" evidence="1">
    <location>
        <begin position="1"/>
        <end position="22"/>
    </location>
</feature>
<gene>
    <name evidence="2" type="ORF">SOCE26_088850</name>
</gene>
<evidence type="ECO:0000313" key="3">
    <source>
        <dbReference type="Proteomes" id="UP000238348"/>
    </source>
</evidence>
<name>A0A2L0F716_SORCE</name>
<dbReference type="AlphaFoldDB" id="A0A2L0F716"/>
<protein>
    <recommendedName>
        <fullName evidence="4">Secreted protein</fullName>
    </recommendedName>
</protein>
<evidence type="ECO:0000256" key="1">
    <source>
        <dbReference type="SAM" id="SignalP"/>
    </source>
</evidence>
<dbReference type="Proteomes" id="UP000238348">
    <property type="component" value="Chromosome"/>
</dbReference>
<keyword evidence="1" id="KW-0732">Signal</keyword>
<dbReference type="PROSITE" id="PS51257">
    <property type="entry name" value="PROKAR_LIPOPROTEIN"/>
    <property type="match status" value="1"/>
</dbReference>
<organism evidence="2 3">
    <name type="scientific">Sorangium cellulosum</name>
    <name type="common">Polyangium cellulosum</name>
    <dbReference type="NCBI Taxonomy" id="56"/>
    <lineage>
        <taxon>Bacteria</taxon>
        <taxon>Pseudomonadati</taxon>
        <taxon>Myxococcota</taxon>
        <taxon>Polyangia</taxon>
        <taxon>Polyangiales</taxon>
        <taxon>Polyangiaceae</taxon>
        <taxon>Sorangium</taxon>
    </lineage>
</organism>
<proteinExistence type="predicted"/>
<reference evidence="2 3" key="1">
    <citation type="submission" date="2015-09" db="EMBL/GenBank/DDBJ databases">
        <title>Sorangium comparison.</title>
        <authorList>
            <person name="Zaburannyi N."/>
            <person name="Bunk B."/>
            <person name="Overmann J."/>
            <person name="Mueller R."/>
        </authorList>
    </citation>
    <scope>NUCLEOTIDE SEQUENCE [LARGE SCALE GENOMIC DNA]</scope>
    <source>
        <strain evidence="2 3">So ce26</strain>
    </source>
</reference>
<feature type="chain" id="PRO_5014985756" description="Secreted protein" evidence="1">
    <location>
        <begin position="23"/>
        <end position="284"/>
    </location>
</feature>